<dbReference type="PANTHER" id="PTHR46404">
    <property type="entry name" value="DNA POLYMERASE IOTA"/>
    <property type="match status" value="1"/>
</dbReference>
<dbReference type="AlphaFoldDB" id="A0A316YYA2"/>
<feature type="region of interest" description="Disordered" evidence="1">
    <location>
        <begin position="512"/>
        <end position="541"/>
    </location>
</feature>
<dbReference type="Proteomes" id="UP000245768">
    <property type="component" value="Unassembled WGS sequence"/>
</dbReference>
<protein>
    <submittedName>
        <fullName evidence="3">DNA/RNA polymerase</fullName>
    </submittedName>
</protein>
<dbReference type="GO" id="GO:0006281">
    <property type="term" value="P:DNA repair"/>
    <property type="evidence" value="ECO:0007669"/>
    <property type="project" value="InterPro"/>
</dbReference>
<dbReference type="GO" id="GO:0070987">
    <property type="term" value="P:error-free translesion synthesis"/>
    <property type="evidence" value="ECO:0007669"/>
    <property type="project" value="UniProtKB-ARBA"/>
</dbReference>
<dbReference type="PROSITE" id="PS50173">
    <property type="entry name" value="UMUC"/>
    <property type="match status" value="1"/>
</dbReference>
<organism evidence="3 4">
    <name type="scientific">Acaromyces ingoldii</name>
    <dbReference type="NCBI Taxonomy" id="215250"/>
    <lineage>
        <taxon>Eukaryota</taxon>
        <taxon>Fungi</taxon>
        <taxon>Dikarya</taxon>
        <taxon>Basidiomycota</taxon>
        <taxon>Ustilaginomycotina</taxon>
        <taxon>Exobasidiomycetes</taxon>
        <taxon>Exobasidiales</taxon>
        <taxon>Cryptobasidiaceae</taxon>
        <taxon>Acaromyces</taxon>
    </lineage>
</organism>
<dbReference type="GO" id="GO:0003684">
    <property type="term" value="F:damaged DNA binding"/>
    <property type="evidence" value="ECO:0007669"/>
    <property type="project" value="InterPro"/>
</dbReference>
<dbReference type="InterPro" id="IPR043502">
    <property type="entry name" value="DNA/RNA_pol_sf"/>
</dbReference>
<feature type="compositionally biased region" description="Polar residues" evidence="1">
    <location>
        <begin position="529"/>
        <end position="538"/>
    </location>
</feature>
<dbReference type="GeneID" id="37042656"/>
<dbReference type="RefSeq" id="XP_025381270.1">
    <property type="nucleotide sequence ID" value="XM_025520740.1"/>
</dbReference>
<proteinExistence type="predicted"/>
<dbReference type="PANTHER" id="PTHR46404:SF1">
    <property type="entry name" value="DNA POLYMERASE IOTA"/>
    <property type="match status" value="1"/>
</dbReference>
<evidence type="ECO:0000313" key="4">
    <source>
        <dbReference type="Proteomes" id="UP000245768"/>
    </source>
</evidence>
<dbReference type="STRING" id="215250.A0A316YYA2"/>
<dbReference type="InterPro" id="IPR017961">
    <property type="entry name" value="DNA_pol_Y-fam_little_finger"/>
</dbReference>
<dbReference type="InParanoid" id="A0A316YYA2"/>
<evidence type="ECO:0000256" key="1">
    <source>
        <dbReference type="SAM" id="MobiDB-lite"/>
    </source>
</evidence>
<dbReference type="EMBL" id="KZ819634">
    <property type="protein sequence ID" value="PWN94072.1"/>
    <property type="molecule type" value="Genomic_DNA"/>
</dbReference>
<feature type="region of interest" description="Disordered" evidence="1">
    <location>
        <begin position="632"/>
        <end position="657"/>
    </location>
</feature>
<dbReference type="SUPFAM" id="SSF56672">
    <property type="entry name" value="DNA/RNA polymerases"/>
    <property type="match status" value="1"/>
</dbReference>
<dbReference type="Gene3D" id="3.40.1170.60">
    <property type="match status" value="1"/>
</dbReference>
<dbReference type="InterPro" id="IPR036775">
    <property type="entry name" value="DNA_pol_Y-fam_lit_finger_sf"/>
</dbReference>
<dbReference type="Pfam" id="PF00817">
    <property type="entry name" value="IMS"/>
    <property type="match status" value="1"/>
</dbReference>
<accession>A0A316YYA2</accession>
<name>A0A316YYA2_9BASI</name>
<dbReference type="Gene3D" id="3.30.70.270">
    <property type="match status" value="1"/>
</dbReference>
<dbReference type="GO" id="GO:0003887">
    <property type="term" value="F:DNA-directed DNA polymerase activity"/>
    <property type="evidence" value="ECO:0007669"/>
    <property type="project" value="TreeGrafter"/>
</dbReference>
<evidence type="ECO:0000259" key="2">
    <source>
        <dbReference type="PROSITE" id="PS50173"/>
    </source>
</evidence>
<dbReference type="Pfam" id="PF11799">
    <property type="entry name" value="IMS_C"/>
    <property type="match status" value="1"/>
</dbReference>
<dbReference type="Gene3D" id="1.10.150.20">
    <property type="entry name" value="5' to 3' exonuclease, C-terminal subdomain"/>
    <property type="match status" value="1"/>
</dbReference>
<gene>
    <name evidence="3" type="ORF">FA10DRAFT_264662</name>
</gene>
<evidence type="ECO:0000313" key="3">
    <source>
        <dbReference type="EMBL" id="PWN94072.1"/>
    </source>
</evidence>
<sequence>MASRQRVIIALDLDAFYVAASRKRDPSLVGLPVGIKQKNILATCSYEARRRGVAKLDGVRDALTKCPELVLVDGEDLSYFRDVSRQVFRLVTRFLKGVSVERLGMDELFCDVTDFLDEWAGPAAADDDSFVGNLLPSNAATPPRASHAAKLRRASHLALEVRSLVSQQINLTCSAGIASSKLVAKMAGNVHKPNQQTVFAPLDETADEAVRLFLDPYPLRQINGFGSSIVRQLCDSIADPHSPSPSTIDASQLTVALARQVFDREKLIGLFGARIGNRLWQLVLGSDDEPVQPSPEIPAQISIEDTYRVPLHTESAVKAQILTLSTSLLRRLETELRVSDSDDDSVPALPELVPYEKPLDEWIDRGIQATIRDYHRVTSSQELLAATAAAGQQPFEWKRFPLSLRLSISQKKFVRVSRQTRMPVDIFDTAVPRPQRALVLAASVQALFRTIVNAKEDFALRLINIAATDLVAKRPSRGIGDFLQKQLPLASLSGAGAGVGDEDAMVNAPAKEGGEVAKSATGAADPSVANGQGSSSDQSQERIDADVFRQLPSDLQAELAAHYGLDPSLLVPLSEYEEQEREMKEEVATEEVKGKSREGQDALVCPLCAQSMLPYLQHDHARWPLRGLPMEEWLDHDDDEEQQEEQEGDWQDMSELE</sequence>
<dbReference type="Gene3D" id="3.30.1490.100">
    <property type="entry name" value="DNA polymerase, Y-family, little finger domain"/>
    <property type="match status" value="1"/>
</dbReference>
<keyword evidence="4" id="KW-1185">Reference proteome</keyword>
<dbReference type="InterPro" id="IPR043128">
    <property type="entry name" value="Rev_trsase/Diguanyl_cyclase"/>
</dbReference>
<dbReference type="OrthoDB" id="1747274at2759"/>
<feature type="domain" description="UmuC" evidence="2">
    <location>
        <begin position="8"/>
        <end position="226"/>
    </location>
</feature>
<dbReference type="InterPro" id="IPR001126">
    <property type="entry name" value="UmuC"/>
</dbReference>
<reference evidence="3 4" key="1">
    <citation type="journal article" date="2018" name="Mol. Biol. Evol.">
        <title>Broad Genomic Sampling Reveals a Smut Pathogenic Ancestry of the Fungal Clade Ustilaginomycotina.</title>
        <authorList>
            <person name="Kijpornyongpan T."/>
            <person name="Mondo S.J."/>
            <person name="Barry K."/>
            <person name="Sandor L."/>
            <person name="Lee J."/>
            <person name="Lipzen A."/>
            <person name="Pangilinan J."/>
            <person name="LaButti K."/>
            <person name="Hainaut M."/>
            <person name="Henrissat B."/>
            <person name="Grigoriev I.V."/>
            <person name="Spatafora J.W."/>
            <person name="Aime M.C."/>
        </authorList>
    </citation>
    <scope>NUCLEOTIDE SEQUENCE [LARGE SCALE GENOMIC DNA]</scope>
    <source>
        <strain evidence="3 4">MCA 4198</strain>
    </source>
</reference>